<dbReference type="Proteomes" id="UP001371218">
    <property type="component" value="Unassembled WGS sequence"/>
</dbReference>
<dbReference type="EMBL" id="JBBUTG010000004">
    <property type="protein sequence ID" value="MEK8030977.1"/>
    <property type="molecule type" value="Genomic_DNA"/>
</dbReference>
<dbReference type="Gene3D" id="2.60.120.10">
    <property type="entry name" value="Jelly Rolls"/>
    <property type="match status" value="1"/>
</dbReference>
<comment type="caution">
    <text evidence="2">The sequence shown here is derived from an EMBL/GenBank/DDBJ whole genome shotgun (WGS) entry which is preliminary data.</text>
</comment>
<dbReference type="PROSITE" id="PS50042">
    <property type="entry name" value="CNMP_BINDING_3"/>
    <property type="match status" value="1"/>
</dbReference>
<accession>A0ABU9BQ47</accession>
<evidence type="ECO:0000313" key="2">
    <source>
        <dbReference type="EMBL" id="MEK8030977.1"/>
    </source>
</evidence>
<protein>
    <submittedName>
        <fullName evidence="2">Cyclic nucleotide-binding domain-containing protein</fullName>
    </submittedName>
</protein>
<sequence length="155" mass="17607">MSVEILHQATQTLNAEDAFRPRLDVSQWRQLAPFMQQFKLRSGDTLIRYRDMDRVMYLLESGTLQVYVPDAGPARRPVAILRPGAIVGEPVLFAETPRMAQVEAMSPSVIWGLTRNRFDEFAQRQPEMALEFLRAAGAVMTERMRANLERGMPAA</sequence>
<gene>
    <name evidence="2" type="ORF">AACH06_09140</name>
</gene>
<proteinExistence type="predicted"/>
<keyword evidence="3" id="KW-1185">Reference proteome</keyword>
<dbReference type="Pfam" id="PF00027">
    <property type="entry name" value="cNMP_binding"/>
    <property type="match status" value="1"/>
</dbReference>
<evidence type="ECO:0000313" key="3">
    <source>
        <dbReference type="Proteomes" id="UP001371218"/>
    </source>
</evidence>
<dbReference type="CDD" id="cd00038">
    <property type="entry name" value="CAP_ED"/>
    <property type="match status" value="1"/>
</dbReference>
<dbReference type="InterPro" id="IPR014710">
    <property type="entry name" value="RmlC-like_jellyroll"/>
</dbReference>
<dbReference type="RefSeq" id="WP_341425344.1">
    <property type="nucleotide sequence ID" value="NZ_JBBUTG010000004.1"/>
</dbReference>
<feature type="domain" description="Cyclic nucleotide-binding" evidence="1">
    <location>
        <begin position="19"/>
        <end position="121"/>
    </location>
</feature>
<dbReference type="SMART" id="SM00100">
    <property type="entry name" value="cNMP"/>
    <property type="match status" value="1"/>
</dbReference>
<organism evidence="2 3">
    <name type="scientific">Ideonella lacteola</name>
    <dbReference type="NCBI Taxonomy" id="2984193"/>
    <lineage>
        <taxon>Bacteria</taxon>
        <taxon>Pseudomonadati</taxon>
        <taxon>Pseudomonadota</taxon>
        <taxon>Betaproteobacteria</taxon>
        <taxon>Burkholderiales</taxon>
        <taxon>Sphaerotilaceae</taxon>
        <taxon>Ideonella</taxon>
    </lineage>
</organism>
<dbReference type="InterPro" id="IPR000595">
    <property type="entry name" value="cNMP-bd_dom"/>
</dbReference>
<dbReference type="SUPFAM" id="SSF51206">
    <property type="entry name" value="cAMP-binding domain-like"/>
    <property type="match status" value="1"/>
</dbReference>
<reference evidence="2 3" key="1">
    <citation type="submission" date="2024-04" db="EMBL/GenBank/DDBJ databases">
        <title>Novel species of the genus Ideonella isolated from streams.</title>
        <authorList>
            <person name="Lu H."/>
        </authorList>
    </citation>
    <scope>NUCLEOTIDE SEQUENCE [LARGE SCALE GENOMIC DNA]</scope>
    <source>
        <strain evidence="2 3">DXS29W</strain>
    </source>
</reference>
<name>A0ABU9BQ47_9BURK</name>
<dbReference type="PANTHER" id="PTHR24567:SF74">
    <property type="entry name" value="HTH-TYPE TRANSCRIPTIONAL REGULATOR ARCR"/>
    <property type="match status" value="1"/>
</dbReference>
<evidence type="ECO:0000259" key="1">
    <source>
        <dbReference type="PROSITE" id="PS50042"/>
    </source>
</evidence>
<dbReference type="InterPro" id="IPR050397">
    <property type="entry name" value="Env_Response_Regulators"/>
</dbReference>
<dbReference type="InterPro" id="IPR018490">
    <property type="entry name" value="cNMP-bd_dom_sf"/>
</dbReference>
<dbReference type="PANTHER" id="PTHR24567">
    <property type="entry name" value="CRP FAMILY TRANSCRIPTIONAL REGULATORY PROTEIN"/>
    <property type="match status" value="1"/>
</dbReference>